<keyword evidence="3" id="KW-0720">Serine protease</keyword>
<sequence>KFLLWTTTNPLVLVSWRRFNSRPAEDTSVADSVIFQHVDRVTLLHVLRSRMRCSARALRVVVVAICCTDLIFAYFALAVPLEAVVARVHRLPAVRLLRVRASDDPRADRIVGGSKTTIESVPYQVSLRYFNNHICGGSIISHSWVLTAAHCLDWYPNNDEITVRTGSTSQSAGGSLHAVFYYHLHERYDPNEFQWDVATVRVRTPMGLGAGRAPIPLATSTEWTVGERILVTGWGYLTAAGKVDDTLQMILLDAVPQESCNRTWTGFITADMLCAGGPGVDACAGDSGGPAVQDGVQYGIVSWGSIDCGNGLPGVFTNIAHPSVRSFIRRTTML</sequence>
<dbReference type="STRING" id="34691.A0A182X9F3"/>
<keyword evidence="6" id="KW-0812">Transmembrane</keyword>
<feature type="transmembrane region" description="Helical" evidence="6">
    <location>
        <begin position="57"/>
        <end position="77"/>
    </location>
</feature>
<dbReference type="InterPro" id="IPR050430">
    <property type="entry name" value="Peptidase_S1"/>
</dbReference>
<evidence type="ECO:0000313" key="9">
    <source>
        <dbReference type="Proteomes" id="UP000076407"/>
    </source>
</evidence>
<dbReference type="EnsemblMetazoa" id="AQUA006442-RA">
    <property type="protein sequence ID" value="AQUA006442-PA"/>
    <property type="gene ID" value="AQUA006442"/>
</dbReference>
<dbReference type="InterPro" id="IPR043504">
    <property type="entry name" value="Peptidase_S1_PA_chymotrypsin"/>
</dbReference>
<evidence type="ECO:0000313" key="8">
    <source>
        <dbReference type="EnsemblMetazoa" id="AQUA006442-PA"/>
    </source>
</evidence>
<evidence type="ECO:0000256" key="3">
    <source>
        <dbReference type="ARBA" id="ARBA00022825"/>
    </source>
</evidence>
<dbReference type="Gene3D" id="2.40.10.10">
    <property type="entry name" value="Trypsin-like serine proteases"/>
    <property type="match status" value="1"/>
</dbReference>
<dbReference type="Proteomes" id="UP000076407">
    <property type="component" value="Unassembled WGS sequence"/>
</dbReference>
<proteinExistence type="inferred from homology"/>
<dbReference type="InterPro" id="IPR018114">
    <property type="entry name" value="TRYPSIN_HIS"/>
</dbReference>
<keyword evidence="1" id="KW-0645">Protease</keyword>
<dbReference type="VEuPathDB" id="VectorBase:AQUA006442"/>
<dbReference type="SMART" id="SM00020">
    <property type="entry name" value="Tryp_SPc"/>
    <property type="match status" value="1"/>
</dbReference>
<dbReference type="PROSITE" id="PS50240">
    <property type="entry name" value="TRYPSIN_DOM"/>
    <property type="match status" value="1"/>
</dbReference>
<dbReference type="PANTHER" id="PTHR24276:SF91">
    <property type="entry name" value="AT26814P-RELATED"/>
    <property type="match status" value="1"/>
</dbReference>
<evidence type="ECO:0000259" key="7">
    <source>
        <dbReference type="PROSITE" id="PS50240"/>
    </source>
</evidence>
<dbReference type="InterPro" id="IPR009003">
    <property type="entry name" value="Peptidase_S1_PA"/>
</dbReference>
<dbReference type="CDD" id="cd00190">
    <property type="entry name" value="Tryp_SPc"/>
    <property type="match status" value="1"/>
</dbReference>
<evidence type="ECO:0000256" key="6">
    <source>
        <dbReference type="SAM" id="Phobius"/>
    </source>
</evidence>
<organism evidence="8 9">
    <name type="scientific">Anopheles quadriannulatus</name>
    <name type="common">Mosquito</name>
    <dbReference type="NCBI Taxonomy" id="34691"/>
    <lineage>
        <taxon>Eukaryota</taxon>
        <taxon>Metazoa</taxon>
        <taxon>Ecdysozoa</taxon>
        <taxon>Arthropoda</taxon>
        <taxon>Hexapoda</taxon>
        <taxon>Insecta</taxon>
        <taxon>Pterygota</taxon>
        <taxon>Neoptera</taxon>
        <taxon>Endopterygota</taxon>
        <taxon>Diptera</taxon>
        <taxon>Nematocera</taxon>
        <taxon>Culicoidea</taxon>
        <taxon>Culicidae</taxon>
        <taxon>Anophelinae</taxon>
        <taxon>Anopheles</taxon>
    </lineage>
</organism>
<dbReference type="PANTHER" id="PTHR24276">
    <property type="entry name" value="POLYSERASE-RELATED"/>
    <property type="match status" value="1"/>
</dbReference>
<keyword evidence="2" id="KW-0378">Hydrolase</keyword>
<evidence type="ECO:0000256" key="5">
    <source>
        <dbReference type="ARBA" id="ARBA00024195"/>
    </source>
</evidence>
<name>A0A182X9F3_ANOQN</name>
<dbReference type="GO" id="GO:0006508">
    <property type="term" value="P:proteolysis"/>
    <property type="evidence" value="ECO:0007669"/>
    <property type="project" value="UniProtKB-KW"/>
</dbReference>
<keyword evidence="9" id="KW-1185">Reference proteome</keyword>
<comment type="similarity">
    <text evidence="5">Belongs to the peptidase S1 family. CLIP subfamily.</text>
</comment>
<feature type="domain" description="Peptidase S1" evidence="7">
    <location>
        <begin position="110"/>
        <end position="333"/>
    </location>
</feature>
<dbReference type="SUPFAM" id="SSF50494">
    <property type="entry name" value="Trypsin-like serine proteases"/>
    <property type="match status" value="1"/>
</dbReference>
<dbReference type="InterPro" id="IPR001254">
    <property type="entry name" value="Trypsin_dom"/>
</dbReference>
<accession>A0A182X9F3</accession>
<dbReference type="PROSITE" id="PS00134">
    <property type="entry name" value="TRYPSIN_HIS"/>
    <property type="match status" value="1"/>
</dbReference>
<dbReference type="FunFam" id="2.40.10.10:FF:000034">
    <property type="entry name" value="Eupolytin"/>
    <property type="match status" value="1"/>
</dbReference>
<keyword evidence="4" id="KW-1015">Disulfide bond</keyword>
<dbReference type="GO" id="GO:0004252">
    <property type="term" value="F:serine-type endopeptidase activity"/>
    <property type="evidence" value="ECO:0007669"/>
    <property type="project" value="InterPro"/>
</dbReference>
<protein>
    <recommendedName>
        <fullName evidence="7">Peptidase S1 domain-containing protein</fullName>
    </recommendedName>
</protein>
<keyword evidence="6" id="KW-0472">Membrane</keyword>
<dbReference type="PRINTS" id="PR00722">
    <property type="entry name" value="CHYMOTRYPSIN"/>
</dbReference>
<keyword evidence="6" id="KW-1133">Transmembrane helix</keyword>
<reference evidence="8" key="1">
    <citation type="submission" date="2020-05" db="UniProtKB">
        <authorList>
            <consortium name="EnsemblMetazoa"/>
        </authorList>
    </citation>
    <scope>IDENTIFICATION</scope>
    <source>
        <strain evidence="8">SANGQUA</strain>
    </source>
</reference>
<dbReference type="Pfam" id="PF00089">
    <property type="entry name" value="Trypsin"/>
    <property type="match status" value="1"/>
</dbReference>
<dbReference type="InterPro" id="IPR001314">
    <property type="entry name" value="Peptidase_S1A"/>
</dbReference>
<evidence type="ECO:0000256" key="1">
    <source>
        <dbReference type="ARBA" id="ARBA00022670"/>
    </source>
</evidence>
<evidence type="ECO:0000256" key="4">
    <source>
        <dbReference type="ARBA" id="ARBA00023157"/>
    </source>
</evidence>
<evidence type="ECO:0000256" key="2">
    <source>
        <dbReference type="ARBA" id="ARBA00022801"/>
    </source>
</evidence>
<dbReference type="AlphaFoldDB" id="A0A182X9F3"/>